<evidence type="ECO:0000313" key="2">
    <source>
        <dbReference type="EMBL" id="ACC98648.1"/>
    </source>
</evidence>
<dbReference type="Gene3D" id="3.30.700.10">
    <property type="entry name" value="Glycoprotein, Type 4 Pilin"/>
    <property type="match status" value="1"/>
</dbReference>
<gene>
    <name evidence="2" type="ordered locus">Emin_1096</name>
</gene>
<dbReference type="NCBIfam" id="TIGR02532">
    <property type="entry name" value="IV_pilin_GFxxxE"/>
    <property type="match status" value="1"/>
</dbReference>
<name>B2KDQ2_ELUMP</name>
<keyword evidence="3" id="KW-1185">Reference proteome</keyword>
<feature type="transmembrane region" description="Helical" evidence="1">
    <location>
        <begin position="6"/>
        <end position="26"/>
    </location>
</feature>
<accession>B2KDQ2</accession>
<dbReference type="RefSeq" id="WP_012415263.1">
    <property type="nucleotide sequence ID" value="NC_010644.1"/>
</dbReference>
<dbReference type="STRING" id="445932.Emin_1096"/>
<organism evidence="2 3">
    <name type="scientific">Elusimicrobium minutum (strain Pei191)</name>
    <dbReference type="NCBI Taxonomy" id="445932"/>
    <lineage>
        <taxon>Bacteria</taxon>
        <taxon>Pseudomonadati</taxon>
        <taxon>Elusimicrobiota</taxon>
        <taxon>Elusimicrobia</taxon>
        <taxon>Elusimicrobiales</taxon>
        <taxon>Elusimicrobiaceae</taxon>
        <taxon>Elusimicrobium</taxon>
    </lineage>
</organism>
<dbReference type="SUPFAM" id="SSF54523">
    <property type="entry name" value="Pili subunits"/>
    <property type="match status" value="1"/>
</dbReference>
<dbReference type="HOGENOM" id="CLU_091705_3_0_0"/>
<dbReference type="PROSITE" id="PS00409">
    <property type="entry name" value="PROKAR_NTER_METHYL"/>
    <property type="match status" value="1"/>
</dbReference>
<dbReference type="AlphaFoldDB" id="B2KDQ2"/>
<evidence type="ECO:0000256" key="1">
    <source>
        <dbReference type="SAM" id="Phobius"/>
    </source>
</evidence>
<dbReference type="EMBL" id="CP001055">
    <property type="protein sequence ID" value="ACC98648.1"/>
    <property type="molecule type" value="Genomic_DNA"/>
</dbReference>
<sequence length="157" mass="17269">MKEGFTLIELLVVVLIIGILAAIALPQYTKSVEKSRISEAKIAMATLDRMVSISNLEKGGVSWDLVETSSITLPGTYSCDCWDNECCYKTKDWEYGVSIGSIITYALRTKGNENSYFLTREYDSSFLKPVTPLTCHNLDSTDGCKAACGKITNCVVN</sequence>
<dbReference type="Proteomes" id="UP000001029">
    <property type="component" value="Chromosome"/>
</dbReference>
<keyword evidence="1" id="KW-0472">Membrane</keyword>
<proteinExistence type="predicted"/>
<dbReference type="InterPro" id="IPR012902">
    <property type="entry name" value="N_methyl_site"/>
</dbReference>
<reference evidence="2 3" key="1">
    <citation type="journal article" date="2009" name="Appl. Environ. Microbiol.">
        <title>Genomic analysis of 'Elusimicrobium minutum,' the first cultivated representative of the phylum 'Elusimicrobia' (formerly termite group 1).</title>
        <authorList>
            <person name="Herlemann D.P.R."/>
            <person name="Geissinger O."/>
            <person name="Ikeda-Ohtsubo W."/>
            <person name="Kunin V."/>
            <person name="Sun H."/>
            <person name="Lapidus A."/>
            <person name="Hugenholtz P."/>
            <person name="Brune A."/>
        </authorList>
    </citation>
    <scope>NUCLEOTIDE SEQUENCE [LARGE SCALE GENOMIC DNA]</scope>
    <source>
        <strain evidence="2 3">Pei191</strain>
    </source>
</reference>
<protein>
    <submittedName>
        <fullName evidence="2">PilE-like protein</fullName>
    </submittedName>
</protein>
<dbReference type="Pfam" id="PF07963">
    <property type="entry name" value="N_methyl"/>
    <property type="match status" value="1"/>
</dbReference>
<dbReference type="KEGG" id="emi:Emin_1096"/>
<keyword evidence="1" id="KW-1133">Transmembrane helix</keyword>
<keyword evidence="1" id="KW-0812">Transmembrane</keyword>
<evidence type="ECO:0000313" key="3">
    <source>
        <dbReference type="Proteomes" id="UP000001029"/>
    </source>
</evidence>
<dbReference type="InterPro" id="IPR045584">
    <property type="entry name" value="Pilin-like"/>
</dbReference>